<feature type="domain" description="Nitroreductase" evidence="2">
    <location>
        <begin position="122"/>
        <end position="307"/>
    </location>
</feature>
<dbReference type="SUPFAM" id="SSF55469">
    <property type="entry name" value="FMN-dependent nitroreductase-like"/>
    <property type="match status" value="2"/>
</dbReference>
<gene>
    <name evidence="3" type="ORF">C7M71_018125</name>
</gene>
<dbReference type="AlphaFoldDB" id="A0A345T688"/>
<dbReference type="PANTHER" id="PTHR23026">
    <property type="entry name" value="NADPH NITROREDUCTASE"/>
    <property type="match status" value="1"/>
</dbReference>
<dbReference type="Gene3D" id="3.40.109.10">
    <property type="entry name" value="NADH Oxidase"/>
    <property type="match status" value="2"/>
</dbReference>
<evidence type="ECO:0000256" key="1">
    <source>
        <dbReference type="SAM" id="MobiDB-lite"/>
    </source>
</evidence>
<dbReference type="EMBL" id="CP031264">
    <property type="protein sequence ID" value="AXI81493.1"/>
    <property type="molecule type" value="Genomic_DNA"/>
</dbReference>
<dbReference type="NCBIfam" id="NF047509">
    <property type="entry name" value="Rv3131_FMN_oxido"/>
    <property type="match status" value="1"/>
</dbReference>
<keyword evidence="4" id="KW-1185">Reference proteome</keyword>
<protein>
    <recommendedName>
        <fullName evidence="2">Nitroreductase domain-containing protein</fullName>
    </recommendedName>
</protein>
<dbReference type="InterPro" id="IPR000415">
    <property type="entry name" value="Nitroreductase-like"/>
</dbReference>
<dbReference type="InterPro" id="IPR029479">
    <property type="entry name" value="Nitroreductase"/>
</dbReference>
<sequence>MPAPVLDAKTLEALVSAAVAAPSIHNTQPWRFRLDPATRVIEVHAAPERALRLADPTGRALHISVGGAVFNLRVAAAHFGWEPVLRLLPRPADPGLLAAVRLAGPPRAAGTDRADLYEAVWQRHSSRLPFSDTPVPDAVLAELVAAARTEGAELRLPGPAESARVLALTSEAEQRNTGEPGRRTETRSWITEPGEGPYGIPSRALGPQDAAARMPMRDFSGHPLRQHQETAPFEEHPRLAVLTTRHDRRVDWLRAGQALEHVLLVLTAHGLRASLLHQPMEWADLRWLLRDPQSEVCSPQMLIRIGYGPQGPATPRRPAAETLAEEKGLPHPATRAR</sequence>
<dbReference type="KEGG" id="stri:C7M71_018125"/>
<proteinExistence type="predicted"/>
<name>A0A345T688_9ACTN</name>
<reference evidence="4" key="1">
    <citation type="submission" date="2018-07" db="EMBL/GenBank/DDBJ databases">
        <title>Streptacidiphilus bronchialis DSM 106435 chromosome.</title>
        <authorList>
            <person name="Batra D."/>
            <person name="Gulvik C.A."/>
        </authorList>
    </citation>
    <scope>NUCLEOTIDE SEQUENCE [LARGE SCALE GENOMIC DNA]</scope>
    <source>
        <strain evidence="4">DSM 106435</strain>
    </source>
</reference>
<evidence type="ECO:0000313" key="3">
    <source>
        <dbReference type="EMBL" id="AXI81493.1"/>
    </source>
</evidence>
<evidence type="ECO:0000259" key="2">
    <source>
        <dbReference type="Pfam" id="PF00881"/>
    </source>
</evidence>
<dbReference type="InterPro" id="IPR050627">
    <property type="entry name" value="Nitroreductase/BluB"/>
</dbReference>
<accession>A0A345T688</accession>
<dbReference type="RefSeq" id="WP_111492839.1">
    <property type="nucleotide sequence ID" value="NZ_CP031264.1"/>
</dbReference>
<dbReference type="Proteomes" id="UP000249340">
    <property type="component" value="Chromosome"/>
</dbReference>
<dbReference type="OrthoDB" id="8156917at2"/>
<dbReference type="Pfam" id="PF00881">
    <property type="entry name" value="Nitroreductase"/>
    <property type="match status" value="1"/>
</dbReference>
<dbReference type="PANTHER" id="PTHR23026:SF123">
    <property type="entry name" value="NAD(P)H NITROREDUCTASE RV3131-RELATED"/>
    <property type="match status" value="1"/>
</dbReference>
<organism evidence="3 4">
    <name type="scientific">Peterkaempfera bronchialis</name>
    <dbReference type="NCBI Taxonomy" id="2126346"/>
    <lineage>
        <taxon>Bacteria</taxon>
        <taxon>Bacillati</taxon>
        <taxon>Actinomycetota</taxon>
        <taxon>Actinomycetes</taxon>
        <taxon>Kitasatosporales</taxon>
        <taxon>Streptomycetaceae</taxon>
        <taxon>Peterkaempfera</taxon>
    </lineage>
</organism>
<feature type="compositionally biased region" description="Basic and acidic residues" evidence="1">
    <location>
        <begin position="172"/>
        <end position="186"/>
    </location>
</feature>
<evidence type="ECO:0000313" key="4">
    <source>
        <dbReference type="Proteomes" id="UP000249340"/>
    </source>
</evidence>
<dbReference type="GO" id="GO:0016491">
    <property type="term" value="F:oxidoreductase activity"/>
    <property type="evidence" value="ECO:0007669"/>
    <property type="project" value="InterPro"/>
</dbReference>
<feature type="region of interest" description="Disordered" evidence="1">
    <location>
        <begin position="307"/>
        <end position="337"/>
    </location>
</feature>
<feature type="region of interest" description="Disordered" evidence="1">
    <location>
        <begin position="170"/>
        <end position="201"/>
    </location>
</feature>